<evidence type="ECO:0000256" key="1">
    <source>
        <dbReference type="SAM" id="MobiDB-lite"/>
    </source>
</evidence>
<protein>
    <submittedName>
        <fullName evidence="2">Uncharacterized protein</fullName>
    </submittedName>
</protein>
<feature type="compositionally biased region" description="Basic and acidic residues" evidence="1">
    <location>
        <begin position="39"/>
        <end position="56"/>
    </location>
</feature>
<feature type="region of interest" description="Disordered" evidence="1">
    <location>
        <begin position="34"/>
        <end position="57"/>
    </location>
</feature>
<dbReference type="Proteomes" id="UP000800035">
    <property type="component" value="Unassembled WGS sequence"/>
</dbReference>
<dbReference type="AlphaFoldDB" id="A0A6A5TP00"/>
<name>A0A6A5TP00_9PLEO</name>
<sequence>MMVKWKRPMQGPAITVGYSHISLPFSLSARKSLRRHRSVDRTRPERRTNLEKHSPTTEEWTSAHPLSFLQVPASDAHFWIHHNDYLPSPALVSPHPYEHDRCSCSRPENQCSIRVPQAPLAYLATFRPWNPPIIWVSYPTNLEARTDCLVPYCCRMLGTERPHYQL</sequence>
<evidence type="ECO:0000313" key="2">
    <source>
        <dbReference type="EMBL" id="KAF1954148.1"/>
    </source>
</evidence>
<keyword evidence="3" id="KW-1185">Reference proteome</keyword>
<gene>
    <name evidence="2" type="ORF">CC80DRAFT_128663</name>
</gene>
<evidence type="ECO:0000313" key="3">
    <source>
        <dbReference type="Proteomes" id="UP000800035"/>
    </source>
</evidence>
<dbReference type="EMBL" id="ML977000">
    <property type="protein sequence ID" value="KAF1954148.1"/>
    <property type="molecule type" value="Genomic_DNA"/>
</dbReference>
<accession>A0A6A5TP00</accession>
<reference evidence="2" key="1">
    <citation type="journal article" date="2020" name="Stud. Mycol.">
        <title>101 Dothideomycetes genomes: a test case for predicting lifestyles and emergence of pathogens.</title>
        <authorList>
            <person name="Haridas S."/>
            <person name="Albert R."/>
            <person name="Binder M."/>
            <person name="Bloem J."/>
            <person name="Labutti K."/>
            <person name="Salamov A."/>
            <person name="Andreopoulos B."/>
            <person name="Baker S."/>
            <person name="Barry K."/>
            <person name="Bills G."/>
            <person name="Bluhm B."/>
            <person name="Cannon C."/>
            <person name="Castanera R."/>
            <person name="Culley D."/>
            <person name="Daum C."/>
            <person name="Ezra D."/>
            <person name="Gonzalez J."/>
            <person name="Henrissat B."/>
            <person name="Kuo A."/>
            <person name="Liang C."/>
            <person name="Lipzen A."/>
            <person name="Lutzoni F."/>
            <person name="Magnuson J."/>
            <person name="Mondo S."/>
            <person name="Nolan M."/>
            <person name="Ohm R."/>
            <person name="Pangilinan J."/>
            <person name="Park H.-J."/>
            <person name="Ramirez L."/>
            <person name="Alfaro M."/>
            <person name="Sun H."/>
            <person name="Tritt A."/>
            <person name="Yoshinaga Y."/>
            <person name="Zwiers L.-H."/>
            <person name="Turgeon B."/>
            <person name="Goodwin S."/>
            <person name="Spatafora J."/>
            <person name="Crous P."/>
            <person name="Grigoriev I."/>
        </authorList>
    </citation>
    <scope>NUCLEOTIDE SEQUENCE</scope>
    <source>
        <strain evidence="2">CBS 675.92</strain>
    </source>
</reference>
<proteinExistence type="predicted"/>
<organism evidence="2 3">
    <name type="scientific">Byssothecium circinans</name>
    <dbReference type="NCBI Taxonomy" id="147558"/>
    <lineage>
        <taxon>Eukaryota</taxon>
        <taxon>Fungi</taxon>
        <taxon>Dikarya</taxon>
        <taxon>Ascomycota</taxon>
        <taxon>Pezizomycotina</taxon>
        <taxon>Dothideomycetes</taxon>
        <taxon>Pleosporomycetidae</taxon>
        <taxon>Pleosporales</taxon>
        <taxon>Massarineae</taxon>
        <taxon>Massarinaceae</taxon>
        <taxon>Byssothecium</taxon>
    </lineage>
</organism>